<dbReference type="AlphaFoldDB" id="A0A1C6I2N9"/>
<evidence type="ECO:0000256" key="1">
    <source>
        <dbReference type="SAM" id="MobiDB-lite"/>
    </source>
</evidence>
<protein>
    <submittedName>
        <fullName evidence="2">Uncharacterized protein</fullName>
    </submittedName>
</protein>
<evidence type="ECO:0000313" key="2">
    <source>
        <dbReference type="EMBL" id="SCJ64294.1"/>
    </source>
</evidence>
<name>A0A1C6I2N9_9FIRM</name>
<feature type="region of interest" description="Disordered" evidence="1">
    <location>
        <begin position="66"/>
        <end position="92"/>
    </location>
</feature>
<feature type="region of interest" description="Disordered" evidence="1">
    <location>
        <begin position="230"/>
        <end position="254"/>
    </location>
</feature>
<proteinExistence type="predicted"/>
<sequence length="254" mass="27376">MNTASEGIPFSCSPDETIIIYKAVVDNPQGTAVTVGQMMLDDFFRFKSHSSDTPISPINLIPLAPKKPVEERGKTGKDYHYTRTPDSESGRNDTDVSIVFFPSYCSEFHIMNNKNTTEVHYPTPGNTIQTFIEDLPGEQLELQAHNPNTGEISALKDGTVKINKTAPAFTAAADGQLTLTDNFSGIWKLGGYDAAAKSYIIGQIGKYRAVDAAGNTSATQAVTVNDPLAVTPTDPTFPLPTPEQNATTTTSPTQ</sequence>
<feature type="compositionally biased region" description="Polar residues" evidence="1">
    <location>
        <begin position="243"/>
        <end position="254"/>
    </location>
</feature>
<dbReference type="EMBL" id="FMHG01000001">
    <property type="protein sequence ID" value="SCJ64294.1"/>
    <property type="molecule type" value="Genomic_DNA"/>
</dbReference>
<feature type="compositionally biased region" description="Basic and acidic residues" evidence="1">
    <location>
        <begin position="67"/>
        <end position="92"/>
    </location>
</feature>
<gene>
    <name evidence="2" type="ORF">SAMEA3545359_01211</name>
</gene>
<organism evidence="2">
    <name type="scientific">uncultured Anaerotruncus sp</name>
    <dbReference type="NCBI Taxonomy" id="905011"/>
    <lineage>
        <taxon>Bacteria</taxon>
        <taxon>Bacillati</taxon>
        <taxon>Bacillota</taxon>
        <taxon>Clostridia</taxon>
        <taxon>Eubacteriales</taxon>
        <taxon>Oscillospiraceae</taxon>
        <taxon>Anaerotruncus</taxon>
        <taxon>environmental samples</taxon>
    </lineage>
</organism>
<reference evidence="2" key="1">
    <citation type="submission" date="2015-09" db="EMBL/GenBank/DDBJ databases">
        <authorList>
            <consortium name="Pathogen Informatics"/>
        </authorList>
    </citation>
    <scope>NUCLEOTIDE SEQUENCE</scope>
    <source>
        <strain evidence="2">2789STDY5834896</strain>
    </source>
</reference>
<accession>A0A1C6I2N9</accession>